<evidence type="ECO:0000313" key="15">
    <source>
        <dbReference type="Proteomes" id="UP000594260"/>
    </source>
</evidence>
<dbReference type="EnsemblMetazoa" id="XM_022815768">
    <property type="protein sequence ID" value="XP_022671503"/>
    <property type="gene ID" value="LOC111254677"/>
</dbReference>
<reference evidence="14" key="1">
    <citation type="submission" date="2021-01" db="UniProtKB">
        <authorList>
            <consortium name="EnsemblMetazoa"/>
        </authorList>
    </citation>
    <scope>IDENTIFICATION</scope>
</reference>
<dbReference type="GO" id="GO:0016020">
    <property type="term" value="C:membrane"/>
    <property type="evidence" value="ECO:0007669"/>
    <property type="project" value="UniProtKB-SubCell"/>
</dbReference>
<comment type="subcellular location">
    <subcellularLocation>
        <location evidence="2">Membrane</location>
    </subcellularLocation>
</comment>
<dbReference type="CDD" id="cd14995">
    <property type="entry name" value="7tmA_TRH-R"/>
    <property type="match status" value="1"/>
</dbReference>
<feature type="region of interest" description="Disordered" evidence="10">
    <location>
        <begin position="68"/>
        <end position="109"/>
    </location>
</feature>
<keyword evidence="5 9" id="KW-0812">Transmembrane</keyword>
<feature type="region of interest" description="Disordered" evidence="10">
    <location>
        <begin position="151"/>
        <end position="176"/>
    </location>
</feature>
<dbReference type="OrthoDB" id="5987936at2759"/>
<dbReference type="InParanoid" id="A0A7M7KTK2"/>
<evidence type="ECO:0000256" key="10">
    <source>
        <dbReference type="SAM" id="MobiDB-lite"/>
    </source>
</evidence>
<dbReference type="PRINTS" id="PR00237">
    <property type="entry name" value="GPCRRHODOPSN"/>
</dbReference>
<evidence type="ECO:0000256" key="6">
    <source>
        <dbReference type="ARBA" id="ARBA00022989"/>
    </source>
</evidence>
<feature type="transmembrane region" description="Helical" evidence="11">
    <location>
        <begin position="451"/>
        <end position="472"/>
    </location>
</feature>
<evidence type="ECO:0000256" key="5">
    <source>
        <dbReference type="ARBA" id="ARBA00022692"/>
    </source>
</evidence>
<feature type="compositionally biased region" description="Low complexity" evidence="10">
    <location>
        <begin position="68"/>
        <end position="91"/>
    </location>
</feature>
<feature type="domain" description="G-protein coupled receptors family 1 profile" evidence="13">
    <location>
        <begin position="238"/>
        <end position="504"/>
    </location>
</feature>
<evidence type="ECO:0000256" key="7">
    <source>
        <dbReference type="ARBA" id="ARBA00023136"/>
    </source>
</evidence>
<feature type="transmembrane region" description="Helical" evidence="11">
    <location>
        <begin position="297"/>
        <end position="323"/>
    </location>
</feature>
<dbReference type="GeneID" id="111254677"/>
<evidence type="ECO:0000256" key="9">
    <source>
        <dbReference type="RuleBase" id="RU000688"/>
    </source>
</evidence>
<feature type="compositionally biased region" description="Polar residues" evidence="10">
    <location>
        <begin position="98"/>
        <end position="109"/>
    </location>
</feature>
<proteinExistence type="inferred from homology"/>
<dbReference type="PANTHER" id="PTHR46061">
    <property type="entry name" value="THYROTROPIN-RELEASING HORMONE RECEPTOR"/>
    <property type="match status" value="1"/>
</dbReference>
<dbReference type="AlphaFoldDB" id="A0A7M7KTK2"/>
<keyword evidence="6 11" id="KW-1133">Transmembrane helix</keyword>
<dbReference type="InterPro" id="IPR002120">
    <property type="entry name" value="TRH_rcpt_1"/>
</dbReference>
<dbReference type="Proteomes" id="UP000594260">
    <property type="component" value="Unplaced"/>
</dbReference>
<dbReference type="PROSITE" id="PS50262">
    <property type="entry name" value="G_PROTEIN_RECEP_F1_2"/>
    <property type="match status" value="1"/>
</dbReference>
<feature type="transmembrane region" description="Helical" evidence="11">
    <location>
        <begin position="259"/>
        <end position="285"/>
    </location>
</feature>
<accession>A0A7M7KTK2</accession>
<keyword evidence="12" id="KW-0732">Signal</keyword>
<keyword evidence="15" id="KW-1185">Reference proteome</keyword>
<feature type="chain" id="PRO_5029856398" description="Thyrotropin-releasing hormone receptor" evidence="12">
    <location>
        <begin position="38"/>
        <end position="556"/>
    </location>
</feature>
<feature type="compositionally biased region" description="Low complexity" evidence="10">
    <location>
        <begin position="151"/>
        <end position="160"/>
    </location>
</feature>
<dbReference type="InterPro" id="IPR000276">
    <property type="entry name" value="GPCR_Rhodpsn"/>
</dbReference>
<evidence type="ECO:0000256" key="1">
    <source>
        <dbReference type="ARBA" id="ARBA00004100"/>
    </source>
</evidence>
<keyword evidence="9" id="KW-0297">G-protein coupled receptor</keyword>
<comment type="similarity">
    <text evidence="3 9">Belongs to the G-protein coupled receptor 1 family.</text>
</comment>
<dbReference type="InterPro" id="IPR017452">
    <property type="entry name" value="GPCR_Rhodpsn_7TM"/>
</dbReference>
<dbReference type="PANTHER" id="PTHR46061:SF3">
    <property type="entry name" value="THYROTROPIN-RELEASING HORMONE RECEPTOR"/>
    <property type="match status" value="1"/>
</dbReference>
<evidence type="ECO:0000256" key="11">
    <source>
        <dbReference type="SAM" id="Phobius"/>
    </source>
</evidence>
<keyword evidence="7 11" id="KW-0472">Membrane</keyword>
<comment type="function">
    <text evidence="1">Receptor for thyrotropin-releasing hormone (TRH). Upon ligand binding, this G-protein-coupled receptor triggers activation of the phosphatidylinositol (IP3)-calcium-protein kinase C (PKC) pathway.</text>
</comment>
<evidence type="ECO:0000256" key="12">
    <source>
        <dbReference type="SAM" id="SignalP"/>
    </source>
</evidence>
<dbReference type="Gene3D" id="1.20.1070.10">
    <property type="entry name" value="Rhodopsin 7-helix transmembrane proteins"/>
    <property type="match status" value="1"/>
</dbReference>
<feature type="transmembrane region" description="Helical" evidence="11">
    <location>
        <begin position="393"/>
        <end position="413"/>
    </location>
</feature>
<organism evidence="14 15">
    <name type="scientific">Varroa destructor</name>
    <name type="common">Honeybee mite</name>
    <dbReference type="NCBI Taxonomy" id="109461"/>
    <lineage>
        <taxon>Eukaryota</taxon>
        <taxon>Metazoa</taxon>
        <taxon>Ecdysozoa</taxon>
        <taxon>Arthropoda</taxon>
        <taxon>Chelicerata</taxon>
        <taxon>Arachnida</taxon>
        <taxon>Acari</taxon>
        <taxon>Parasitiformes</taxon>
        <taxon>Mesostigmata</taxon>
        <taxon>Gamasina</taxon>
        <taxon>Dermanyssoidea</taxon>
        <taxon>Varroidae</taxon>
        <taxon>Varroa</taxon>
    </lineage>
</organism>
<feature type="transmembrane region" description="Helical" evidence="11">
    <location>
        <begin position="222"/>
        <end position="247"/>
    </location>
</feature>
<keyword evidence="9" id="KW-0807">Transducer</keyword>
<dbReference type="PROSITE" id="PS00237">
    <property type="entry name" value="G_PROTEIN_RECEP_F1_1"/>
    <property type="match status" value="1"/>
</dbReference>
<dbReference type="SMART" id="SM01381">
    <property type="entry name" value="7TM_GPCR_Srsx"/>
    <property type="match status" value="1"/>
</dbReference>
<evidence type="ECO:0000256" key="4">
    <source>
        <dbReference type="ARBA" id="ARBA00018873"/>
    </source>
</evidence>
<evidence type="ECO:0000256" key="3">
    <source>
        <dbReference type="ARBA" id="ARBA00010663"/>
    </source>
</evidence>
<protein>
    <recommendedName>
        <fullName evidence="4">Thyrotropin-releasing hormone receptor</fullName>
    </recommendedName>
    <alternativeName>
        <fullName evidence="8">Thyroliberin receptor</fullName>
    </alternativeName>
</protein>
<feature type="transmembrane region" description="Helical" evidence="11">
    <location>
        <begin position="343"/>
        <end position="361"/>
    </location>
</feature>
<dbReference type="SUPFAM" id="SSF81321">
    <property type="entry name" value="Family A G protein-coupled receptor-like"/>
    <property type="match status" value="1"/>
</dbReference>
<dbReference type="KEGG" id="vde:111254677"/>
<dbReference type="GO" id="GO:0004997">
    <property type="term" value="F:thyrotropin-releasing hormone receptor activity"/>
    <property type="evidence" value="ECO:0007669"/>
    <property type="project" value="InterPro"/>
</dbReference>
<name>A0A7M7KTK2_VARDE</name>
<dbReference type="FunCoup" id="A0A7M7KTK2">
    <property type="interactions" value="58"/>
</dbReference>
<evidence type="ECO:0000313" key="14">
    <source>
        <dbReference type="EnsemblMetazoa" id="XP_022671503"/>
    </source>
</evidence>
<evidence type="ECO:0000256" key="2">
    <source>
        <dbReference type="ARBA" id="ARBA00004370"/>
    </source>
</evidence>
<feature type="signal peptide" evidence="12">
    <location>
        <begin position="1"/>
        <end position="37"/>
    </location>
</feature>
<evidence type="ECO:0000256" key="8">
    <source>
        <dbReference type="ARBA" id="ARBA00032251"/>
    </source>
</evidence>
<dbReference type="Pfam" id="PF00001">
    <property type="entry name" value="7tm_1"/>
    <property type="match status" value="1"/>
</dbReference>
<keyword evidence="9" id="KW-0675">Receptor</keyword>
<sequence length="556" mass="61049">MMCCFGEKVAPAFCHVRRRMLLLVTLFLVIDARTVKSTCVGGKAHGGSGSAGANNTLPCTITTIGANNNNTSSNRTNTNNSSIINSSNNNTGADHNGDNNGHYINSLTDNLTAPAPSELSGTNRRKIMDIGFASSTHVNIAAHSGRKEAALTSLSSSPATGNADSQNGDAAGSIDNIGGSSNITTNSSFSGSVTNATARANSVSEPTIRPREPRYRPMVDTVVGSMVLGAILVIGVAGNAMVVAVVAQTRSMRTPTNCYLVSLSVADLIVLLSAIPNEILAQYILEDEWVFGRTGCALFVFFQYLGINVSSLSITAFTVERYIAICLPMKAQTMCTVKRAKKIILAVWFFALCYCCPWLFFLTTTKPIHYRGYEHRYIETCTYSLHRSFYMRFFFADIILFYVIPLILSCVLYGRMARVLFHTDIGAMACKANGEAKANANNQSRIQVVKMLIVVVVLFATLWLPYRVLLVYNSFARKPYLELWYLMLCKTLIFVNSAINPVLYNAMSAKFRRAFRRTLSCGCGCGDVRLEQRGFSTVMTVRQQTNLHRPSRKDQY</sequence>
<dbReference type="RefSeq" id="XP_022671503.1">
    <property type="nucleotide sequence ID" value="XM_022815768.1"/>
</dbReference>
<dbReference type="PRINTS" id="PR01846">
    <property type="entry name" value="TRHRFAMILY"/>
</dbReference>
<feature type="transmembrane region" description="Helical" evidence="11">
    <location>
        <begin position="484"/>
        <end position="507"/>
    </location>
</feature>
<evidence type="ECO:0000259" key="13">
    <source>
        <dbReference type="PROSITE" id="PS50262"/>
    </source>
</evidence>